<dbReference type="AlphaFoldDB" id="A0A2P5WV75"/>
<proteinExistence type="predicted"/>
<name>A0A2P5WV75_GOSBA</name>
<protein>
    <submittedName>
        <fullName evidence="1">Uncharacterized protein</fullName>
    </submittedName>
</protein>
<evidence type="ECO:0000313" key="2">
    <source>
        <dbReference type="Proteomes" id="UP000239757"/>
    </source>
</evidence>
<dbReference type="EMBL" id="KZ666393">
    <property type="protein sequence ID" value="PPR95000.1"/>
    <property type="molecule type" value="Genomic_DNA"/>
</dbReference>
<gene>
    <name evidence="1" type="ORF">GOBAR_AA25675</name>
</gene>
<sequence>MISQDWRDRVLEITLDANLDSEVARSAHTPVYAVARSCLSLLPRSWRFSYARVILIVLSTGPRHRRVSRLCQRIRIEPYPWHARVFLFPRPCPPIKFTYGHSHSHGDLSHFVF</sequence>
<accession>A0A2P5WV75</accession>
<organism evidence="1 2">
    <name type="scientific">Gossypium barbadense</name>
    <name type="common">Sea Island cotton</name>
    <name type="synonym">Hibiscus barbadensis</name>
    <dbReference type="NCBI Taxonomy" id="3634"/>
    <lineage>
        <taxon>Eukaryota</taxon>
        <taxon>Viridiplantae</taxon>
        <taxon>Streptophyta</taxon>
        <taxon>Embryophyta</taxon>
        <taxon>Tracheophyta</taxon>
        <taxon>Spermatophyta</taxon>
        <taxon>Magnoliopsida</taxon>
        <taxon>eudicotyledons</taxon>
        <taxon>Gunneridae</taxon>
        <taxon>Pentapetalae</taxon>
        <taxon>rosids</taxon>
        <taxon>malvids</taxon>
        <taxon>Malvales</taxon>
        <taxon>Malvaceae</taxon>
        <taxon>Malvoideae</taxon>
        <taxon>Gossypium</taxon>
    </lineage>
</organism>
<dbReference type="Proteomes" id="UP000239757">
    <property type="component" value="Unassembled WGS sequence"/>
</dbReference>
<reference evidence="1 2" key="1">
    <citation type="submission" date="2015-01" db="EMBL/GenBank/DDBJ databases">
        <title>Genome of allotetraploid Gossypium barbadense reveals genomic plasticity and fiber elongation in cotton evolution.</title>
        <authorList>
            <person name="Chen X."/>
            <person name="Liu X."/>
            <person name="Zhao B."/>
            <person name="Zheng H."/>
            <person name="Hu Y."/>
            <person name="Lu G."/>
            <person name="Yang C."/>
            <person name="Chen J."/>
            <person name="Shan C."/>
            <person name="Zhang L."/>
            <person name="Zhou Y."/>
            <person name="Wang L."/>
            <person name="Guo W."/>
            <person name="Bai Y."/>
            <person name="Ruan J."/>
            <person name="Shangguan X."/>
            <person name="Mao Y."/>
            <person name="Jiang J."/>
            <person name="Zhu Y."/>
            <person name="Lei J."/>
            <person name="Kang H."/>
            <person name="Chen S."/>
            <person name="He X."/>
            <person name="Wang R."/>
            <person name="Wang Y."/>
            <person name="Chen J."/>
            <person name="Wang L."/>
            <person name="Yu S."/>
            <person name="Wang B."/>
            <person name="Wei J."/>
            <person name="Song S."/>
            <person name="Lu X."/>
            <person name="Gao Z."/>
            <person name="Gu W."/>
            <person name="Deng X."/>
            <person name="Ma D."/>
            <person name="Wang S."/>
            <person name="Liang W."/>
            <person name="Fang L."/>
            <person name="Cai C."/>
            <person name="Zhu X."/>
            <person name="Zhou B."/>
            <person name="Zhang Y."/>
            <person name="Chen Z."/>
            <person name="Xu S."/>
            <person name="Zhu R."/>
            <person name="Wang S."/>
            <person name="Zhang T."/>
            <person name="Zhao G."/>
        </authorList>
    </citation>
    <scope>NUCLEOTIDE SEQUENCE [LARGE SCALE GENOMIC DNA]</scope>
    <source>
        <strain evidence="2">cv. Xinhai21</strain>
        <tissue evidence="1">Leaf</tissue>
    </source>
</reference>
<evidence type="ECO:0000313" key="1">
    <source>
        <dbReference type="EMBL" id="PPR95000.1"/>
    </source>
</evidence>